<dbReference type="Proteomes" id="UP000198145">
    <property type="component" value="Unassembled WGS sequence"/>
</dbReference>
<feature type="domain" description="Lysidine-tRNA(Ile) synthetase C-terminal" evidence="9">
    <location>
        <begin position="361"/>
        <end position="429"/>
    </location>
</feature>
<dbReference type="InterPro" id="IPR015262">
    <property type="entry name" value="tRNA_Ile_lys_synt_subst-bd"/>
</dbReference>
<dbReference type="InterPro" id="IPR011063">
    <property type="entry name" value="TilS/TtcA_N"/>
</dbReference>
<evidence type="ECO:0000256" key="2">
    <source>
        <dbReference type="ARBA" id="ARBA00022490"/>
    </source>
</evidence>
<dbReference type="Pfam" id="PF09179">
    <property type="entry name" value="TilS"/>
    <property type="match status" value="1"/>
</dbReference>
<dbReference type="SUPFAM" id="SSF56037">
    <property type="entry name" value="PheT/TilS domain"/>
    <property type="match status" value="1"/>
</dbReference>
<gene>
    <name evidence="8 10" type="primary">tilS</name>
    <name evidence="10" type="ORF">CEG18_13685</name>
</gene>
<accession>A0A2D0AEV0</accession>
<proteinExistence type="inferred from homology"/>
<evidence type="ECO:0000256" key="1">
    <source>
        <dbReference type="ARBA" id="ARBA00004496"/>
    </source>
</evidence>
<keyword evidence="4 8" id="KW-0819">tRNA processing</keyword>
<dbReference type="HAMAP" id="MF_01161">
    <property type="entry name" value="tRNA_Ile_lys_synt"/>
    <property type="match status" value="1"/>
</dbReference>
<dbReference type="RefSeq" id="WP_088417962.1">
    <property type="nucleotide sequence ID" value="NZ_NJBA01000004.1"/>
</dbReference>
<dbReference type="NCBIfam" id="TIGR02432">
    <property type="entry name" value="lysidine_TilS_N"/>
    <property type="match status" value="1"/>
</dbReference>
<comment type="subcellular location">
    <subcellularLocation>
        <location evidence="1 8">Cytoplasm</location>
    </subcellularLocation>
</comment>
<dbReference type="InterPro" id="IPR012094">
    <property type="entry name" value="tRNA_Ile_lys_synt"/>
</dbReference>
<evidence type="ECO:0000313" key="11">
    <source>
        <dbReference type="Proteomes" id="UP000198145"/>
    </source>
</evidence>
<dbReference type="GO" id="GO:0006400">
    <property type="term" value="P:tRNA modification"/>
    <property type="evidence" value="ECO:0007669"/>
    <property type="project" value="UniProtKB-UniRule"/>
</dbReference>
<dbReference type="CDD" id="cd01992">
    <property type="entry name" value="TilS_N"/>
    <property type="match status" value="1"/>
</dbReference>
<dbReference type="STRING" id="46680.GCA_000807755_05365"/>
<comment type="similarity">
    <text evidence="8">Belongs to the tRNA(Ile)-lysidine synthase family.</text>
</comment>
<dbReference type="Pfam" id="PF01171">
    <property type="entry name" value="ATP_bind_3"/>
    <property type="match status" value="1"/>
</dbReference>
<dbReference type="GO" id="GO:0005524">
    <property type="term" value="F:ATP binding"/>
    <property type="evidence" value="ECO:0007669"/>
    <property type="project" value="UniProtKB-UniRule"/>
</dbReference>
<evidence type="ECO:0000256" key="6">
    <source>
        <dbReference type="ARBA" id="ARBA00022840"/>
    </source>
</evidence>
<comment type="caution">
    <text evidence="10">The sequence shown here is derived from an EMBL/GenBank/DDBJ whole genome shotgun (WGS) entry which is preliminary data.</text>
</comment>
<reference evidence="10 11" key="1">
    <citation type="submission" date="2017-06" db="EMBL/GenBank/DDBJ databases">
        <title>Draft genome of Pseudomonas nitroreducens DF05.</title>
        <authorList>
            <person name="Iyer R."/>
        </authorList>
    </citation>
    <scope>NUCLEOTIDE SEQUENCE [LARGE SCALE GENOMIC DNA]</scope>
    <source>
        <strain evidence="10 11">DF05</strain>
    </source>
</reference>
<dbReference type="GO" id="GO:0005737">
    <property type="term" value="C:cytoplasm"/>
    <property type="evidence" value="ECO:0007669"/>
    <property type="project" value="UniProtKB-SubCell"/>
</dbReference>
<dbReference type="GO" id="GO:0032267">
    <property type="term" value="F:tRNA(Ile)-lysidine synthase activity"/>
    <property type="evidence" value="ECO:0007669"/>
    <property type="project" value="UniProtKB-EC"/>
</dbReference>
<dbReference type="SUPFAM" id="SSF52402">
    <property type="entry name" value="Adenine nucleotide alpha hydrolases-like"/>
    <property type="match status" value="1"/>
</dbReference>
<dbReference type="PANTHER" id="PTHR43033:SF1">
    <property type="entry name" value="TRNA(ILE)-LYSIDINE SYNTHASE-RELATED"/>
    <property type="match status" value="1"/>
</dbReference>
<dbReference type="SMART" id="SM00977">
    <property type="entry name" value="TilS_C"/>
    <property type="match status" value="1"/>
</dbReference>
<evidence type="ECO:0000256" key="7">
    <source>
        <dbReference type="ARBA" id="ARBA00048539"/>
    </source>
</evidence>
<keyword evidence="5 8" id="KW-0547">Nucleotide-binding</keyword>
<sequence>MPAEFESRLLNFLAPWRNAPAWRVALSGGLDSTVLLHLLVQIASREALPPVSAIHVHHGLQAVGDAWPEHCQHFCDSLGVPMRVVRVQVDDGASLERAAREARYTAFAEALGEGECLMTGQHRDDQAETVLFRLFRGAGVRGLSGMAATRPLGAGVLLRPLLGVKRTELERYAHRHGLNWVEDPSNACDEHDRNYLRHRVLPDIVQRWPSAVETITRSAENLAEADGLLGELAQNDLICAGARNEYIGMQLPSLAIAALAELSEPRQRNALRHWLAPLARLPDSAHWAGWRDLRDAREDAEPIWRLADGELRRAHGRLWWLASPWLGFVPANQAWRDPSQPLSLPDNGSLRFEGEPPGGPLEIRYRQGGELMTLVGRGSRDLKRLLNEAAIPAFLRGHLPLLWRADELLGVALLPDLRVEVGQAWTLRWTPPTNDSGLS</sequence>
<evidence type="ECO:0000256" key="5">
    <source>
        <dbReference type="ARBA" id="ARBA00022741"/>
    </source>
</evidence>
<dbReference type="EC" id="6.3.4.19" evidence="8"/>
<comment type="function">
    <text evidence="8">Ligates lysine onto the cytidine present at position 34 of the AUA codon-specific tRNA(Ile) that contains the anticodon CAU, in an ATP-dependent manner. Cytidine is converted to lysidine, thus changing the amino acid specificity of the tRNA from methionine to isoleucine.</text>
</comment>
<dbReference type="AlphaFoldDB" id="A0A2D0AEV0"/>
<keyword evidence="6 8" id="KW-0067">ATP-binding</keyword>
<keyword evidence="3 8" id="KW-0436">Ligase</keyword>
<feature type="binding site" evidence="8">
    <location>
        <begin position="27"/>
        <end position="32"/>
    </location>
    <ligand>
        <name>ATP</name>
        <dbReference type="ChEBI" id="CHEBI:30616"/>
    </ligand>
</feature>
<evidence type="ECO:0000313" key="10">
    <source>
        <dbReference type="EMBL" id="OWP50587.1"/>
    </source>
</evidence>
<dbReference type="eggNOG" id="COG0037">
    <property type="taxonomic scope" value="Bacteria"/>
</dbReference>
<dbReference type="EMBL" id="NJBA01000004">
    <property type="protein sequence ID" value="OWP50587.1"/>
    <property type="molecule type" value="Genomic_DNA"/>
</dbReference>
<dbReference type="InterPro" id="IPR012796">
    <property type="entry name" value="Lysidine-tRNA-synth_C"/>
</dbReference>
<dbReference type="Gene3D" id="1.20.59.20">
    <property type="match status" value="1"/>
</dbReference>
<name>A0A2D0AEV0_PSENT</name>
<protein>
    <recommendedName>
        <fullName evidence="8">tRNA(Ile)-lysidine synthase</fullName>
        <ecNumber evidence="8">6.3.4.19</ecNumber>
    </recommendedName>
    <alternativeName>
        <fullName evidence="8">tRNA(Ile)-2-lysyl-cytidine synthase</fullName>
    </alternativeName>
    <alternativeName>
        <fullName evidence="8">tRNA(Ile)-lysidine synthetase</fullName>
    </alternativeName>
</protein>
<comment type="domain">
    <text evidence="8">The N-terminal region contains the highly conserved SGGXDS motif, predicted to be a P-loop motif involved in ATP binding.</text>
</comment>
<dbReference type="NCBIfam" id="TIGR02433">
    <property type="entry name" value="lysidine_TilS_C"/>
    <property type="match status" value="1"/>
</dbReference>
<comment type="catalytic activity">
    <reaction evidence="7 8">
        <text>cytidine(34) in tRNA(Ile2) + L-lysine + ATP = lysidine(34) in tRNA(Ile2) + AMP + diphosphate + H(+)</text>
        <dbReference type="Rhea" id="RHEA:43744"/>
        <dbReference type="Rhea" id="RHEA-COMP:10625"/>
        <dbReference type="Rhea" id="RHEA-COMP:10670"/>
        <dbReference type="ChEBI" id="CHEBI:15378"/>
        <dbReference type="ChEBI" id="CHEBI:30616"/>
        <dbReference type="ChEBI" id="CHEBI:32551"/>
        <dbReference type="ChEBI" id="CHEBI:33019"/>
        <dbReference type="ChEBI" id="CHEBI:82748"/>
        <dbReference type="ChEBI" id="CHEBI:83665"/>
        <dbReference type="ChEBI" id="CHEBI:456215"/>
        <dbReference type="EC" id="6.3.4.19"/>
    </reaction>
</comment>
<dbReference type="Gene3D" id="3.40.50.620">
    <property type="entry name" value="HUPs"/>
    <property type="match status" value="1"/>
</dbReference>
<organism evidence="10 11">
    <name type="scientific">Pseudomonas nitroreducens</name>
    <dbReference type="NCBI Taxonomy" id="46680"/>
    <lineage>
        <taxon>Bacteria</taxon>
        <taxon>Pseudomonadati</taxon>
        <taxon>Pseudomonadota</taxon>
        <taxon>Gammaproteobacteria</taxon>
        <taxon>Pseudomonadales</taxon>
        <taxon>Pseudomonadaceae</taxon>
        <taxon>Pseudomonas</taxon>
    </lineage>
</organism>
<dbReference type="InterPro" id="IPR012795">
    <property type="entry name" value="tRNA_Ile_lys_synt_N"/>
</dbReference>
<dbReference type="SUPFAM" id="SSF82829">
    <property type="entry name" value="MesJ substrate recognition domain-like"/>
    <property type="match status" value="1"/>
</dbReference>
<dbReference type="PANTHER" id="PTHR43033">
    <property type="entry name" value="TRNA(ILE)-LYSIDINE SYNTHASE-RELATED"/>
    <property type="match status" value="1"/>
</dbReference>
<keyword evidence="2 8" id="KW-0963">Cytoplasm</keyword>
<evidence type="ECO:0000259" key="9">
    <source>
        <dbReference type="SMART" id="SM00977"/>
    </source>
</evidence>
<evidence type="ECO:0000256" key="4">
    <source>
        <dbReference type="ARBA" id="ARBA00022694"/>
    </source>
</evidence>
<evidence type="ECO:0000256" key="3">
    <source>
        <dbReference type="ARBA" id="ARBA00022598"/>
    </source>
</evidence>
<dbReference type="Pfam" id="PF11734">
    <property type="entry name" value="TilS_C"/>
    <property type="match status" value="1"/>
</dbReference>
<dbReference type="InterPro" id="IPR014729">
    <property type="entry name" value="Rossmann-like_a/b/a_fold"/>
</dbReference>
<evidence type="ECO:0000256" key="8">
    <source>
        <dbReference type="HAMAP-Rule" id="MF_01161"/>
    </source>
</evidence>